<proteinExistence type="predicted"/>
<dbReference type="InParanoid" id="J4HS57"/>
<dbReference type="STRING" id="599839.J4HS57"/>
<feature type="region of interest" description="Disordered" evidence="1">
    <location>
        <begin position="205"/>
        <end position="295"/>
    </location>
</feature>
<dbReference type="Proteomes" id="UP000006352">
    <property type="component" value="Unassembled WGS sequence"/>
</dbReference>
<gene>
    <name evidence="2" type="ORF">FIBRA_00767</name>
</gene>
<feature type="region of interest" description="Disordered" evidence="1">
    <location>
        <begin position="161"/>
        <end position="188"/>
    </location>
</feature>
<evidence type="ECO:0000256" key="1">
    <source>
        <dbReference type="SAM" id="MobiDB-lite"/>
    </source>
</evidence>
<feature type="compositionally biased region" description="Low complexity" evidence="1">
    <location>
        <begin position="251"/>
        <end position="290"/>
    </location>
</feature>
<evidence type="ECO:0000313" key="3">
    <source>
        <dbReference type="Proteomes" id="UP000006352"/>
    </source>
</evidence>
<feature type="compositionally biased region" description="Low complexity" evidence="1">
    <location>
        <begin position="52"/>
        <end position="69"/>
    </location>
</feature>
<dbReference type="RefSeq" id="XP_012178045.1">
    <property type="nucleotide sequence ID" value="XM_012322655.1"/>
</dbReference>
<dbReference type="EMBL" id="HE796899">
    <property type="protein sequence ID" value="CCL98762.1"/>
    <property type="molecule type" value="Genomic_DNA"/>
</dbReference>
<feature type="compositionally biased region" description="Acidic residues" evidence="1">
    <location>
        <begin position="205"/>
        <end position="221"/>
    </location>
</feature>
<dbReference type="HOGENOM" id="CLU_642557_0_0_1"/>
<name>J4HS57_9APHY</name>
<feature type="compositionally biased region" description="Low complexity" evidence="1">
    <location>
        <begin position="99"/>
        <end position="112"/>
    </location>
</feature>
<dbReference type="AlphaFoldDB" id="J4HS57"/>
<evidence type="ECO:0000313" key="2">
    <source>
        <dbReference type="EMBL" id="CCL98762.1"/>
    </source>
</evidence>
<protein>
    <recommendedName>
        <fullName evidence="4">C2H2-type domain-containing protein</fullName>
    </recommendedName>
</protein>
<feature type="compositionally biased region" description="Low complexity" evidence="1">
    <location>
        <begin position="78"/>
        <end position="91"/>
    </location>
</feature>
<keyword evidence="3" id="KW-1185">Reference proteome</keyword>
<organism evidence="2 3">
    <name type="scientific">Fibroporia radiculosa</name>
    <dbReference type="NCBI Taxonomy" id="599839"/>
    <lineage>
        <taxon>Eukaryota</taxon>
        <taxon>Fungi</taxon>
        <taxon>Dikarya</taxon>
        <taxon>Basidiomycota</taxon>
        <taxon>Agaricomycotina</taxon>
        <taxon>Agaricomycetes</taxon>
        <taxon>Polyporales</taxon>
        <taxon>Fibroporiaceae</taxon>
        <taxon>Fibroporia</taxon>
    </lineage>
</organism>
<evidence type="ECO:0008006" key="4">
    <source>
        <dbReference type="Google" id="ProtNLM"/>
    </source>
</evidence>
<sequence>MVSAALVDGYALAMGEDFVRNQASSLVQRYEGGTRPSRASSYISTTYHTETESYATSDSDSDSDSNSGSESERDTRLRSQARPQARPQHQPYHIGVLGAASRSTSRAQSSVAGQEYESGTNSDSASDSDEGETVQRAWETDGHCAWESSSSKLSTIYMDDEPYVPEEPCPRASSHNTYSTSSGYSPRIGPFRAAANLHTYYEEKEADTDTAAEDGDDDDEFIPGRRPTGRHRYRPYARTSPPARSRRTSRSSRFSSGSTSTSSIATVSASGPLSPSPSLSSASPSAHPTSDIIRVPRARNTQTQLEEGDFAWALAQLVASGTSACPVPGCAYVQRRRRLPDLRRHMETHRAGTSYARWVCCGVSLAEADRYGLRIDNYTSRSMFRGEMRVGGCMRGFSRRDALVRHLKNGRIDCIAEDELHCLTKEE</sequence>
<reference evidence="2 3" key="1">
    <citation type="journal article" date="2012" name="Appl. Environ. Microbiol.">
        <title>Short-read sequencing for genomic analysis of the brown rot fungus Fibroporia radiculosa.</title>
        <authorList>
            <person name="Tang J.D."/>
            <person name="Perkins A.D."/>
            <person name="Sonstegard T.S."/>
            <person name="Schroeder S.G."/>
            <person name="Burgess S.C."/>
            <person name="Diehl S.V."/>
        </authorList>
    </citation>
    <scope>NUCLEOTIDE SEQUENCE [LARGE SCALE GENOMIC DNA]</scope>
    <source>
        <strain evidence="2 3">TFFH 294</strain>
    </source>
</reference>
<dbReference type="GeneID" id="24093673"/>
<feature type="region of interest" description="Disordered" evidence="1">
    <location>
        <begin position="50"/>
        <end position="136"/>
    </location>
</feature>
<dbReference type="OrthoDB" id="8922241at2759"/>
<feature type="compositionally biased region" description="Polar residues" evidence="1">
    <location>
        <begin position="173"/>
        <end position="184"/>
    </location>
</feature>
<accession>J4HS57</accession>